<comment type="caution">
    <text evidence="3">The sequence shown here is derived from an EMBL/GenBank/DDBJ whole genome shotgun (WGS) entry which is preliminary data.</text>
</comment>
<proteinExistence type="predicted"/>
<gene>
    <name evidence="3" type="ORF">CENA302_04650</name>
</gene>
<feature type="region of interest" description="Disordered" evidence="1">
    <location>
        <begin position="16"/>
        <end position="54"/>
    </location>
</feature>
<evidence type="ECO:0000313" key="3">
    <source>
        <dbReference type="EMBL" id="OPH10603.1"/>
    </source>
</evidence>
<sequence length="125" mass="13580">MSTDHTVPDVIYIVTDETQKTTASSEPDGSKSSFDIGPLLGSVTPKEKAPTQNRHQISVEKLKQEIKGFVLAIEKCLDEADSVNSKIRLDEVEVAVEINAEGQLSIFGLGAKTAAKSSLTFKFKR</sequence>
<feature type="compositionally biased region" description="Polar residues" evidence="1">
    <location>
        <begin position="20"/>
        <end position="33"/>
    </location>
</feature>
<feature type="domain" description="Pepco" evidence="2">
    <location>
        <begin position="11"/>
        <end position="125"/>
    </location>
</feature>
<name>A0A9Q5WAQ6_9CYAN</name>
<dbReference type="AlphaFoldDB" id="A0A9Q5WAQ6"/>
<accession>A0A9Q5WAQ6</accession>
<reference evidence="3 4" key="1">
    <citation type="submission" date="2017-01" db="EMBL/GenBank/DDBJ databases">
        <authorList>
            <person name="Abreu V.A."/>
            <person name="Popin R.V."/>
            <person name="Rigonato J."/>
            <person name="Andreote A.P."/>
            <person name="Schaker P.C."/>
            <person name="Hoff-Risseti C."/>
            <person name="Alvarenga D.O."/>
            <person name="Varani A.M."/>
            <person name="Fiore M.F."/>
        </authorList>
    </citation>
    <scope>NUCLEOTIDE SEQUENCE [LARGE SCALE GENOMIC DNA]</scope>
    <source>
        <strain evidence="3 4">CENA302</strain>
    </source>
</reference>
<dbReference type="Pfam" id="PF24393">
    <property type="entry name" value="Pepco"/>
    <property type="match status" value="1"/>
</dbReference>
<evidence type="ECO:0000259" key="2">
    <source>
        <dbReference type="Pfam" id="PF24393"/>
    </source>
</evidence>
<protein>
    <recommendedName>
        <fullName evidence="2">Pepco domain-containing protein</fullName>
    </recommendedName>
</protein>
<organism evidence="3 4">
    <name type="scientific">Cylindrospermopsis raciborskii CENA302</name>
    <dbReference type="NCBI Taxonomy" id="1170768"/>
    <lineage>
        <taxon>Bacteria</taxon>
        <taxon>Bacillati</taxon>
        <taxon>Cyanobacteriota</taxon>
        <taxon>Cyanophyceae</taxon>
        <taxon>Nostocales</taxon>
        <taxon>Aphanizomenonaceae</taxon>
        <taxon>Cylindrospermopsis</taxon>
    </lineage>
</organism>
<dbReference type="EMBL" id="MTPU01000019">
    <property type="protein sequence ID" value="OPH10603.1"/>
    <property type="molecule type" value="Genomic_DNA"/>
</dbReference>
<dbReference type="Proteomes" id="UP000190056">
    <property type="component" value="Unassembled WGS sequence"/>
</dbReference>
<evidence type="ECO:0000256" key="1">
    <source>
        <dbReference type="SAM" id="MobiDB-lite"/>
    </source>
</evidence>
<dbReference type="InterPro" id="IPR056947">
    <property type="entry name" value="Pepco_dom"/>
</dbReference>
<dbReference type="RefSeq" id="WP_071247945.1">
    <property type="nucleotide sequence ID" value="NZ_MTPU01000019.1"/>
</dbReference>
<evidence type="ECO:0000313" key="4">
    <source>
        <dbReference type="Proteomes" id="UP000190056"/>
    </source>
</evidence>